<keyword evidence="2" id="KW-1185">Reference proteome</keyword>
<name>A0A4U3LJT1_9ACTN</name>
<organism evidence="1 2">
    <name type="scientific">Kribbella jiaozuonensis</name>
    <dbReference type="NCBI Taxonomy" id="2575441"/>
    <lineage>
        <taxon>Bacteria</taxon>
        <taxon>Bacillati</taxon>
        <taxon>Actinomycetota</taxon>
        <taxon>Actinomycetes</taxon>
        <taxon>Propionibacteriales</taxon>
        <taxon>Kribbellaceae</taxon>
        <taxon>Kribbella</taxon>
    </lineage>
</organism>
<dbReference type="RefSeq" id="WP_137258124.1">
    <property type="nucleotide sequence ID" value="NZ_JBHSPQ010000005.1"/>
</dbReference>
<gene>
    <name evidence="1" type="ORF">FDA38_33135</name>
</gene>
<accession>A0A4U3LJT1</accession>
<evidence type="ECO:0000313" key="2">
    <source>
        <dbReference type="Proteomes" id="UP000305836"/>
    </source>
</evidence>
<sequence length="171" mass="19075">MTDQADGHVSIGRDNFAPIINGNNNTYHAVEPLDVTAARHRAAGVWKLRHGMASEAVGQFRLARTAEPGNPDDYYFGAIAELGGKKAFLAPLRCVRAADLLIHGALDLEDRPEFHYFLAYLRFDYYARKHLRPPAPWQVSFAEAWAKGLTQSRIDSLFTLLSVEDPLPAVR</sequence>
<protein>
    <submittedName>
        <fullName evidence="1">Uncharacterized protein</fullName>
    </submittedName>
</protein>
<comment type="caution">
    <text evidence="1">The sequence shown here is derived from an EMBL/GenBank/DDBJ whole genome shotgun (WGS) entry which is preliminary data.</text>
</comment>
<dbReference type="OrthoDB" id="3182597at2"/>
<proteinExistence type="predicted"/>
<dbReference type="Proteomes" id="UP000305836">
    <property type="component" value="Unassembled WGS sequence"/>
</dbReference>
<evidence type="ECO:0000313" key="1">
    <source>
        <dbReference type="EMBL" id="TKK75264.1"/>
    </source>
</evidence>
<dbReference type="EMBL" id="SZPZ01000005">
    <property type="protein sequence ID" value="TKK75264.1"/>
    <property type="molecule type" value="Genomic_DNA"/>
</dbReference>
<reference evidence="1 2" key="1">
    <citation type="submission" date="2019-04" db="EMBL/GenBank/DDBJ databases">
        <title>Kribbella sp. NEAU-THZ 27 nov., a novel actinomycete isolated from soil.</title>
        <authorList>
            <person name="Duan L."/>
        </authorList>
    </citation>
    <scope>NUCLEOTIDE SEQUENCE [LARGE SCALE GENOMIC DNA]</scope>
    <source>
        <strain evidence="2">NEAU-THZ27</strain>
    </source>
</reference>
<dbReference type="AlphaFoldDB" id="A0A4U3LJT1"/>